<feature type="domain" description="Cytochrome P460" evidence="1">
    <location>
        <begin position="40"/>
        <end position="166"/>
    </location>
</feature>
<dbReference type="HOGENOM" id="CLU_106310_2_0_6"/>
<protein>
    <submittedName>
        <fullName evidence="2">Cytochrome P460</fullName>
    </submittedName>
</protein>
<reference evidence="2 3" key="1">
    <citation type="journal article" date="2014" name="ISME J.">
        <title>Ecophysiology of Thioploca ingrica as revealed by the complete genome sequence supplemented with proteomic evidence.</title>
        <authorList>
            <person name="Kojima H."/>
            <person name="Ogura Y."/>
            <person name="Yamamoto N."/>
            <person name="Togashi T."/>
            <person name="Mori H."/>
            <person name="Watanabe T."/>
            <person name="Nemoto F."/>
            <person name="Kurokawa K."/>
            <person name="Hayashi T."/>
            <person name="Fukui M."/>
        </authorList>
    </citation>
    <scope>NUCLEOTIDE SEQUENCE [LARGE SCALE GENOMIC DNA]</scope>
</reference>
<evidence type="ECO:0000313" key="2">
    <source>
        <dbReference type="EMBL" id="BAP55401.1"/>
    </source>
</evidence>
<evidence type="ECO:0000313" key="3">
    <source>
        <dbReference type="Proteomes" id="UP000031623"/>
    </source>
</evidence>
<name>A0A090BUN2_9GAMM</name>
<dbReference type="Proteomes" id="UP000031623">
    <property type="component" value="Chromosome"/>
</dbReference>
<organism evidence="2 3">
    <name type="scientific">Thioploca ingrica</name>
    <dbReference type="NCBI Taxonomy" id="40754"/>
    <lineage>
        <taxon>Bacteria</taxon>
        <taxon>Pseudomonadati</taxon>
        <taxon>Pseudomonadota</taxon>
        <taxon>Gammaproteobacteria</taxon>
        <taxon>Thiotrichales</taxon>
        <taxon>Thiotrichaceae</taxon>
        <taxon>Thioploca</taxon>
    </lineage>
</organism>
<dbReference type="STRING" id="40754.THII_1104"/>
<dbReference type="AlphaFoldDB" id="A0A090BUN2"/>
<dbReference type="EMBL" id="AP014633">
    <property type="protein sequence ID" value="BAP55401.1"/>
    <property type="molecule type" value="Genomic_DNA"/>
</dbReference>
<dbReference type="OrthoDB" id="511546at2"/>
<dbReference type="Pfam" id="PF16694">
    <property type="entry name" value="Cytochrome_P460"/>
    <property type="match status" value="1"/>
</dbReference>
<accession>A0A090BUN2</accession>
<keyword evidence="3" id="KW-1185">Reference proteome</keyword>
<evidence type="ECO:0000259" key="1">
    <source>
        <dbReference type="Pfam" id="PF16694"/>
    </source>
</evidence>
<dbReference type="CDD" id="cd20753">
    <property type="entry name" value="cyt_P460_Mc-like"/>
    <property type="match status" value="1"/>
</dbReference>
<dbReference type="InterPro" id="IPR038142">
    <property type="entry name" value="Cytochrome_P460_sp"/>
</dbReference>
<gene>
    <name evidence="2" type="ORF">THII_1104</name>
</gene>
<dbReference type="KEGG" id="tig:THII_1104"/>
<dbReference type="InterPro" id="IPR032033">
    <property type="entry name" value="Cytochrome_P460"/>
</dbReference>
<sequence length="172" mass="19179">MRSIKQHIVIAVIVISSALTGVAFSQKPTIAPAPNGITLPTDYKDWRVIATSHRTDNNTLRVILGNDIAIQAAREGKTNPWPEGTILAKLVWKDTQHEKWPTATIPGDFVHAEFMIKATEKYATTGGWGFARWLGMEQQPYGKEADFVKECFDCHTPVKANDYVFTRPVSLP</sequence>
<proteinExistence type="predicted"/>
<dbReference type="Gene3D" id="3.50.70.20">
    <property type="entry name" value="Cytochrome P460"/>
    <property type="match status" value="1"/>
</dbReference>